<organism evidence="3 4">
    <name type="scientific">Dacryopinax primogenitus (strain DJM 731)</name>
    <name type="common">Brown rot fungus</name>
    <dbReference type="NCBI Taxonomy" id="1858805"/>
    <lineage>
        <taxon>Eukaryota</taxon>
        <taxon>Fungi</taxon>
        <taxon>Dikarya</taxon>
        <taxon>Basidiomycota</taxon>
        <taxon>Agaricomycotina</taxon>
        <taxon>Dacrymycetes</taxon>
        <taxon>Dacrymycetales</taxon>
        <taxon>Dacrymycetaceae</taxon>
        <taxon>Dacryopinax</taxon>
    </lineage>
</organism>
<dbReference type="GO" id="GO:0035091">
    <property type="term" value="F:phosphatidylinositol binding"/>
    <property type="evidence" value="ECO:0007669"/>
    <property type="project" value="TreeGrafter"/>
</dbReference>
<feature type="transmembrane region" description="Helical" evidence="1">
    <location>
        <begin position="259"/>
        <end position="281"/>
    </location>
</feature>
<dbReference type="EMBL" id="JH795871">
    <property type="protein sequence ID" value="EJT99068.1"/>
    <property type="molecule type" value="Genomic_DNA"/>
</dbReference>
<proteinExistence type="predicted"/>
<protein>
    <recommendedName>
        <fullName evidence="2">PXA domain-containing protein</fullName>
    </recommendedName>
</protein>
<evidence type="ECO:0000313" key="4">
    <source>
        <dbReference type="Proteomes" id="UP000030653"/>
    </source>
</evidence>
<dbReference type="PANTHER" id="PTHR22775:SF3">
    <property type="entry name" value="SORTING NEXIN-13"/>
    <property type="match status" value="1"/>
</dbReference>
<dbReference type="SMART" id="SM00313">
    <property type="entry name" value="PXA"/>
    <property type="match status" value="1"/>
</dbReference>
<dbReference type="InterPro" id="IPR003114">
    <property type="entry name" value="Phox_assoc"/>
</dbReference>
<dbReference type="STRING" id="1858805.M5FSX8"/>
<accession>M5FSX8</accession>
<reference evidence="3 4" key="1">
    <citation type="journal article" date="2012" name="Science">
        <title>The Paleozoic origin of enzymatic lignin decomposition reconstructed from 31 fungal genomes.</title>
        <authorList>
            <person name="Floudas D."/>
            <person name="Binder M."/>
            <person name="Riley R."/>
            <person name="Barry K."/>
            <person name="Blanchette R.A."/>
            <person name="Henrissat B."/>
            <person name="Martinez A.T."/>
            <person name="Otillar R."/>
            <person name="Spatafora J.W."/>
            <person name="Yadav J.S."/>
            <person name="Aerts A."/>
            <person name="Benoit I."/>
            <person name="Boyd A."/>
            <person name="Carlson A."/>
            <person name="Copeland A."/>
            <person name="Coutinho P.M."/>
            <person name="de Vries R.P."/>
            <person name="Ferreira P."/>
            <person name="Findley K."/>
            <person name="Foster B."/>
            <person name="Gaskell J."/>
            <person name="Glotzer D."/>
            <person name="Gorecki P."/>
            <person name="Heitman J."/>
            <person name="Hesse C."/>
            <person name="Hori C."/>
            <person name="Igarashi K."/>
            <person name="Jurgens J.A."/>
            <person name="Kallen N."/>
            <person name="Kersten P."/>
            <person name="Kohler A."/>
            <person name="Kuees U."/>
            <person name="Kumar T.K.A."/>
            <person name="Kuo A."/>
            <person name="LaButti K."/>
            <person name="Larrondo L.F."/>
            <person name="Lindquist E."/>
            <person name="Ling A."/>
            <person name="Lombard V."/>
            <person name="Lucas S."/>
            <person name="Lundell T."/>
            <person name="Martin R."/>
            <person name="McLaughlin D.J."/>
            <person name="Morgenstern I."/>
            <person name="Morin E."/>
            <person name="Murat C."/>
            <person name="Nagy L.G."/>
            <person name="Nolan M."/>
            <person name="Ohm R.A."/>
            <person name="Patyshakuliyeva A."/>
            <person name="Rokas A."/>
            <person name="Ruiz-Duenas F.J."/>
            <person name="Sabat G."/>
            <person name="Salamov A."/>
            <person name="Samejima M."/>
            <person name="Schmutz J."/>
            <person name="Slot J.C."/>
            <person name="St John F."/>
            <person name="Stenlid J."/>
            <person name="Sun H."/>
            <person name="Sun S."/>
            <person name="Syed K."/>
            <person name="Tsang A."/>
            <person name="Wiebenga A."/>
            <person name="Young D."/>
            <person name="Pisabarro A."/>
            <person name="Eastwood D.C."/>
            <person name="Martin F."/>
            <person name="Cullen D."/>
            <person name="Grigoriev I.V."/>
            <person name="Hibbett D.S."/>
        </authorList>
    </citation>
    <scope>NUCLEOTIDE SEQUENCE [LARGE SCALE GENOMIC DNA]</scope>
    <source>
        <strain evidence="3 4">DJM-731 SS1</strain>
    </source>
</reference>
<dbReference type="AlphaFoldDB" id="M5FSX8"/>
<evidence type="ECO:0000313" key="3">
    <source>
        <dbReference type="EMBL" id="EJT99068.1"/>
    </source>
</evidence>
<evidence type="ECO:0000259" key="2">
    <source>
        <dbReference type="PROSITE" id="PS51207"/>
    </source>
</evidence>
<dbReference type="PROSITE" id="PS51207">
    <property type="entry name" value="PXA"/>
    <property type="match status" value="1"/>
</dbReference>
<feature type="domain" description="PXA" evidence="2">
    <location>
        <begin position="49"/>
        <end position="224"/>
    </location>
</feature>
<evidence type="ECO:0000256" key="1">
    <source>
        <dbReference type="SAM" id="Phobius"/>
    </source>
</evidence>
<dbReference type="GeneID" id="63690439"/>
<dbReference type="RefSeq" id="XP_040625966.1">
    <property type="nucleotide sequence ID" value="XM_040775377.1"/>
</dbReference>
<sequence length="350" mass="38290">MSAQRPVSLHSSPAVYAPVPASTLPLYRRLLFPSLLQATLPPAVFLHGTPELDVATYELIAVILRSHVTPWYARLTRDRTFVPQVSAVIVHLLKEIEGRVLAADLPLLVYTTLPALVEQHYADYRAARLRHSLSSSSSISDCFTALQPHVALSPNSTSVNTEYIRQAIDHVLKTCLLEEDWEAESERTIVREVLAGPVLGGVLPRLAQPWFLFGLLLSAVGKGTGPKVPVSRVHLNVASSNRYQDQPVAKPPVTSMRQMLVLFINTLHSLTSVLHSVVSFLQAISRFLSTLPANKGASKPRYYASSLLLVVAAILNLSARLVSGLLLSYLSIIVALLQPLLDRYACTASL</sequence>
<keyword evidence="1" id="KW-0812">Transmembrane</keyword>
<dbReference type="PANTHER" id="PTHR22775">
    <property type="entry name" value="SORTING NEXIN"/>
    <property type="match status" value="1"/>
</dbReference>
<keyword evidence="4" id="KW-1185">Reference proteome</keyword>
<feature type="transmembrane region" description="Helical" evidence="1">
    <location>
        <begin position="302"/>
        <end position="319"/>
    </location>
</feature>
<dbReference type="Pfam" id="PF02194">
    <property type="entry name" value="PXA"/>
    <property type="match status" value="1"/>
</dbReference>
<keyword evidence="1" id="KW-1133">Transmembrane helix</keyword>
<keyword evidence="1" id="KW-0472">Membrane</keyword>
<dbReference type="Proteomes" id="UP000030653">
    <property type="component" value="Unassembled WGS sequence"/>
</dbReference>
<dbReference type="OrthoDB" id="3354261at2759"/>
<name>M5FSX8_DACPD</name>
<dbReference type="HOGENOM" id="CLU_832997_0_0_1"/>
<gene>
    <name evidence="3" type="ORF">DACRYDRAFT_56497</name>
</gene>